<dbReference type="Gene3D" id="3.40.50.2300">
    <property type="match status" value="2"/>
</dbReference>
<dbReference type="PROSITE" id="PS51257">
    <property type="entry name" value="PROKAR_LIPOPROTEIN"/>
    <property type="match status" value="1"/>
</dbReference>
<name>A0ABY8N8F5_9GAMM</name>
<dbReference type="PANTHER" id="PTHR43208:SF1">
    <property type="entry name" value="ABC TRANSPORTER SUBSTRATE-BINDING PROTEIN"/>
    <property type="match status" value="1"/>
</dbReference>
<protein>
    <submittedName>
        <fullName evidence="4">BMP family ABC transporter substrate-binding protein</fullName>
    </submittedName>
</protein>
<dbReference type="Pfam" id="PF02608">
    <property type="entry name" value="Bmp"/>
    <property type="match status" value="1"/>
</dbReference>
<proteinExistence type="predicted"/>
<keyword evidence="1 2" id="KW-0732">Signal</keyword>
<reference evidence="4 5" key="1">
    <citation type="submission" date="2023-02" db="EMBL/GenBank/DDBJ databases">
        <title>Description and genomic characterization of Microbulbifer bruguierae sp. nov., isolated from the sediment of mangrove plant Bruguiera sexangula.</title>
        <authorList>
            <person name="Long M."/>
        </authorList>
    </citation>
    <scope>NUCLEOTIDE SEQUENCE [LARGE SCALE GENOMIC DNA]</scope>
    <source>
        <strain evidence="4 5">H12</strain>
    </source>
</reference>
<dbReference type="RefSeq" id="WP_280317773.1">
    <property type="nucleotide sequence ID" value="NZ_CP118605.1"/>
</dbReference>
<dbReference type="EMBL" id="CP118605">
    <property type="protein sequence ID" value="WGL15180.1"/>
    <property type="molecule type" value="Genomic_DNA"/>
</dbReference>
<evidence type="ECO:0000256" key="1">
    <source>
        <dbReference type="ARBA" id="ARBA00022729"/>
    </source>
</evidence>
<dbReference type="InterPro" id="IPR028082">
    <property type="entry name" value="Peripla_BP_I"/>
</dbReference>
<dbReference type="InterPro" id="IPR052910">
    <property type="entry name" value="ABC-Purine-Binding"/>
</dbReference>
<feature type="domain" description="ABC transporter substrate-binding protein PnrA-like" evidence="3">
    <location>
        <begin position="56"/>
        <end position="325"/>
    </location>
</feature>
<accession>A0ABY8N8F5</accession>
<evidence type="ECO:0000256" key="2">
    <source>
        <dbReference type="SAM" id="SignalP"/>
    </source>
</evidence>
<gene>
    <name evidence="4" type="ORF">PVT68_10370</name>
</gene>
<evidence type="ECO:0000313" key="5">
    <source>
        <dbReference type="Proteomes" id="UP001236500"/>
    </source>
</evidence>
<organism evidence="4 5">
    <name type="scientific">Microbulbifer bruguierae</name>
    <dbReference type="NCBI Taxonomy" id="3029061"/>
    <lineage>
        <taxon>Bacteria</taxon>
        <taxon>Pseudomonadati</taxon>
        <taxon>Pseudomonadota</taxon>
        <taxon>Gammaproteobacteria</taxon>
        <taxon>Cellvibrionales</taxon>
        <taxon>Microbulbiferaceae</taxon>
        <taxon>Microbulbifer</taxon>
    </lineage>
</organism>
<evidence type="ECO:0000313" key="4">
    <source>
        <dbReference type="EMBL" id="WGL15180.1"/>
    </source>
</evidence>
<evidence type="ECO:0000259" key="3">
    <source>
        <dbReference type="Pfam" id="PF02608"/>
    </source>
</evidence>
<dbReference type="InterPro" id="IPR003760">
    <property type="entry name" value="PnrA-like"/>
</dbReference>
<dbReference type="Proteomes" id="UP001236500">
    <property type="component" value="Chromosome"/>
</dbReference>
<feature type="signal peptide" evidence="2">
    <location>
        <begin position="1"/>
        <end position="24"/>
    </location>
</feature>
<feature type="chain" id="PRO_5046133905" evidence="2">
    <location>
        <begin position="25"/>
        <end position="385"/>
    </location>
</feature>
<dbReference type="CDD" id="cd19963">
    <property type="entry name" value="PBP1_BMP-like"/>
    <property type="match status" value="1"/>
</dbReference>
<dbReference type="SUPFAM" id="SSF53822">
    <property type="entry name" value="Periplasmic binding protein-like I"/>
    <property type="match status" value="1"/>
</dbReference>
<sequence length="385" mass="41725">MHAKRTFPIARLALAGLALTTAFLSGCSKPEVDTAEVKTESPQESVASVTGQEPLKVGFVYVGPTGDAGWTYSHDKARQFMQAELGDKVKTTYVESVAEGADSERVINQLAKSGHQLIFTTSFGYMNPTLKVAKRYPDVKFEHSTGYKRADNVGTYFDRAYEGRYLTGMVAGLMTKNDTLGYVASFPIPEVVRGINAFTLGAQAVNPDVKVKVVWVSTWYDPGKEREAAETMILQGADVLTQHTDSPGVINAAEAQGVYAIGYHSDMSEYGKTAHLTATVHNWGPLYTRKAQAVLDGDWESEAFWGGFADETLSLAPFNDAVPEDVRSRVEAAKAALIAGELHPFHGPLNDRSGVEKLAAGSNLSDEDMLGMNWFVAGIEGELPQ</sequence>
<keyword evidence="5" id="KW-1185">Reference proteome</keyword>
<dbReference type="PANTHER" id="PTHR43208">
    <property type="entry name" value="ABC TRANSPORTER SUBSTRATE-BINDING PROTEIN"/>
    <property type="match status" value="1"/>
</dbReference>